<keyword evidence="3" id="KW-0963">Cytoplasm</keyword>
<feature type="domain" description="Pru" evidence="7">
    <location>
        <begin position="1"/>
        <end position="107"/>
    </location>
</feature>
<dbReference type="EMBL" id="QUTE01011316">
    <property type="protein sequence ID" value="RHZ10282.1"/>
    <property type="molecule type" value="Genomic_DNA"/>
</dbReference>
<evidence type="ECO:0000256" key="6">
    <source>
        <dbReference type="SAM" id="MobiDB-lite"/>
    </source>
</evidence>
<name>A0A397F4Q5_APHAT</name>
<feature type="region of interest" description="Disordered" evidence="6">
    <location>
        <begin position="875"/>
        <end position="900"/>
    </location>
</feature>
<dbReference type="CDD" id="cd13314">
    <property type="entry name" value="PH_Rpn13"/>
    <property type="match status" value="1"/>
</dbReference>
<evidence type="ECO:0000256" key="5">
    <source>
        <dbReference type="ARBA" id="ARBA00023242"/>
    </source>
</evidence>
<dbReference type="Pfam" id="PF04683">
    <property type="entry name" value="Rpn13_ADRM1_Pru"/>
    <property type="match status" value="1"/>
</dbReference>
<dbReference type="PANTHER" id="PTHR12225:SF0">
    <property type="entry name" value="PROTEASOMAL UBIQUITIN RECEPTOR ADRM1"/>
    <property type="match status" value="1"/>
</dbReference>
<evidence type="ECO:0000256" key="4">
    <source>
        <dbReference type="ARBA" id="ARBA00022942"/>
    </source>
</evidence>
<organism evidence="8 9">
    <name type="scientific">Aphanomyces astaci</name>
    <name type="common">Crayfish plague agent</name>
    <dbReference type="NCBI Taxonomy" id="112090"/>
    <lineage>
        <taxon>Eukaryota</taxon>
        <taxon>Sar</taxon>
        <taxon>Stramenopiles</taxon>
        <taxon>Oomycota</taxon>
        <taxon>Saprolegniomycetes</taxon>
        <taxon>Saprolegniales</taxon>
        <taxon>Verrucalvaceae</taxon>
        <taxon>Aphanomyces</taxon>
    </lineage>
</organism>
<keyword evidence="4" id="KW-0647">Proteasome</keyword>
<dbReference type="PROSITE" id="PS51917">
    <property type="entry name" value="PRU"/>
    <property type="match status" value="1"/>
</dbReference>
<feature type="region of interest" description="Disordered" evidence="6">
    <location>
        <begin position="348"/>
        <end position="418"/>
    </location>
</feature>
<dbReference type="InterPro" id="IPR038633">
    <property type="entry name" value="Rpn13/ADRM1_Pru_sf"/>
</dbReference>
<feature type="region of interest" description="Disordered" evidence="6">
    <location>
        <begin position="473"/>
        <end position="502"/>
    </location>
</feature>
<feature type="compositionally biased region" description="Low complexity" evidence="6">
    <location>
        <begin position="177"/>
        <end position="189"/>
    </location>
</feature>
<dbReference type="GO" id="GO:0005634">
    <property type="term" value="C:nucleus"/>
    <property type="evidence" value="ECO:0007669"/>
    <property type="project" value="UniProtKB-SubCell"/>
</dbReference>
<accession>A0A397F4Q5</accession>
<feature type="compositionally biased region" description="Acidic residues" evidence="6">
    <location>
        <begin position="355"/>
        <end position="364"/>
    </location>
</feature>
<evidence type="ECO:0000313" key="8">
    <source>
        <dbReference type="EMBL" id="RHZ10282.1"/>
    </source>
</evidence>
<comment type="subcellular location">
    <subcellularLocation>
        <location evidence="2">Cytoplasm</location>
    </subcellularLocation>
    <subcellularLocation>
        <location evidence="1">Nucleus</location>
    </subcellularLocation>
</comment>
<feature type="compositionally biased region" description="Low complexity" evidence="6">
    <location>
        <begin position="238"/>
        <end position="250"/>
    </location>
</feature>
<dbReference type="VEuPathDB" id="FungiDB:H257_17533"/>
<dbReference type="Gene3D" id="2.30.29.70">
    <property type="entry name" value="Proteasomal ubiquitin receptor Rpn13/ADRM1"/>
    <property type="match status" value="1"/>
</dbReference>
<dbReference type="PROSITE" id="PS50330">
    <property type="entry name" value="UIM"/>
    <property type="match status" value="1"/>
</dbReference>
<comment type="caution">
    <text evidence="8">The sequence shown here is derived from an EMBL/GenBank/DDBJ whole genome shotgun (WGS) entry which is preliminary data.</text>
</comment>
<dbReference type="GO" id="GO:0008541">
    <property type="term" value="C:proteasome regulatory particle, lid subcomplex"/>
    <property type="evidence" value="ECO:0007669"/>
    <property type="project" value="TreeGrafter"/>
</dbReference>
<feature type="region of interest" description="Disordered" evidence="6">
    <location>
        <begin position="105"/>
        <end position="132"/>
    </location>
</feature>
<gene>
    <name evidence="8" type="ORF">DYB31_004416</name>
</gene>
<evidence type="ECO:0000256" key="2">
    <source>
        <dbReference type="ARBA" id="ARBA00004496"/>
    </source>
</evidence>
<dbReference type="PANTHER" id="PTHR12225">
    <property type="entry name" value="ADHESION REGULATING MOLECULE 1 110 KDA CELL MEMBRANE GLYCOPROTEIN"/>
    <property type="match status" value="1"/>
</dbReference>
<reference evidence="8 9" key="1">
    <citation type="submission" date="2018-08" db="EMBL/GenBank/DDBJ databases">
        <title>Aphanomyces genome sequencing and annotation.</title>
        <authorList>
            <person name="Minardi D."/>
            <person name="Oidtmann B."/>
            <person name="Van Der Giezen M."/>
            <person name="Studholme D.J."/>
        </authorList>
    </citation>
    <scope>NUCLEOTIDE SEQUENCE [LARGE SCALE GENOMIC DNA]</scope>
    <source>
        <strain evidence="8 9">197901</strain>
    </source>
</reference>
<dbReference type="GO" id="GO:0061133">
    <property type="term" value="F:endopeptidase activator activity"/>
    <property type="evidence" value="ECO:0007669"/>
    <property type="project" value="TreeGrafter"/>
</dbReference>
<evidence type="ECO:0000259" key="7">
    <source>
        <dbReference type="PROSITE" id="PS51917"/>
    </source>
</evidence>
<feature type="region of interest" description="Disordered" evidence="6">
    <location>
        <begin position="695"/>
        <end position="716"/>
    </location>
</feature>
<evidence type="ECO:0000256" key="3">
    <source>
        <dbReference type="ARBA" id="ARBA00022490"/>
    </source>
</evidence>
<feature type="compositionally biased region" description="Low complexity" evidence="6">
    <location>
        <begin position="106"/>
        <end position="120"/>
    </location>
</feature>
<proteinExistence type="predicted"/>
<dbReference type="GO" id="GO:0070628">
    <property type="term" value="F:proteasome binding"/>
    <property type="evidence" value="ECO:0007669"/>
    <property type="project" value="TreeGrafter"/>
</dbReference>
<feature type="region of interest" description="Disordered" evidence="6">
    <location>
        <begin position="555"/>
        <end position="574"/>
    </location>
</feature>
<protein>
    <recommendedName>
        <fullName evidence="7">Pru domain-containing protein</fullName>
    </recommendedName>
</protein>
<evidence type="ECO:0000256" key="1">
    <source>
        <dbReference type="ARBA" id="ARBA00004123"/>
    </source>
</evidence>
<feature type="compositionally biased region" description="Basic and acidic residues" evidence="6">
    <location>
        <begin position="405"/>
        <end position="415"/>
    </location>
</feature>
<keyword evidence="5" id="KW-0539">Nucleus</keyword>
<feature type="region of interest" description="Disordered" evidence="6">
    <location>
        <begin position="172"/>
        <end position="207"/>
    </location>
</feature>
<dbReference type="InterPro" id="IPR006773">
    <property type="entry name" value="Rpn13/ADRM1"/>
</dbReference>
<feature type="region of interest" description="Disordered" evidence="6">
    <location>
        <begin position="229"/>
        <end position="254"/>
    </location>
</feature>
<sequence>MTAVAKEPGSTKLIVTPDIQKGKIALVRGDDQLLHFQWKNRTTGANVDDYILFPQDATFEKVDTSRPQDRVYVLQYKGSARRFFYWLQDSSKDAEQAKKVNDLINATTPPTASGTSARAPGGNGANPGGQLDHNAIMQMLGALGGGQEAAGGNGAPNSVQMAELQQILQHMGMPQGSNPNAASPVSSPVPHDHDSGHEDDDDDGQDDVNMEELSEEELLRLAIEESMRDVQDTEDDGVAPPSSSVPTPSSGGAGIQLADLQRAMALAQQQHVRDLTRFACRSCVVEDEHDASRVNDMCTSPCRKEMSEDKRGHAEVLEPTVNACDSVGNPAEATVHDEPVHDDAVHEENMGETSVDVEEATSEETPEHAEVSEPANACGIPVHDDGPSLLCSEEGSSPMSAIAEESEHSSSDDAHPSLLDDQEEGAMEALEVHPAPSPEVVAVPALLTSEGLIQVQVCTTVVETTSEAAAFEPVQGEDTSPLKSSHEGHPTMGGPSAIKTPDTAATPVKCTTATLDQDCTQGYQLLLPSSAKKLPQLTHPTSPDLQSSKRHFRCADHGRPSTQARHHGDSPTSRVLLPDLVSRAHQQTSTTLRSTVRRPTSPHSPFLLTAHRAKLKPSSDAPPSRDFGHVYQAADLMRRDHAPQVYVATTTSPHSPYLVTAHRAKMHPTPASTSAYGGGYVDPAVLVLRGHDKENQNTTGVSQQRPPTRPQSPHLVTTTRTRTPYQVDDLDGIELAKPFHAHPMPSFKRRKVTKAFESKIQADMEAEALRRVFKAAPMPVPDTLSGLHPVKRLPLTEIEPFHMPGDRFDELAKARLAAFKADAEKARLQRMEVKATPIFVGRMSSKSKKGDRQAKLTRCASPDLAVKRRAVARAEFDSKDKARRQREMDEARAKMEMDKEEDAAALRAYRATLSFKHHT</sequence>
<dbReference type="Proteomes" id="UP000266196">
    <property type="component" value="Unassembled WGS sequence"/>
</dbReference>
<feature type="compositionally biased region" description="Acidic residues" evidence="6">
    <location>
        <begin position="197"/>
        <end position="207"/>
    </location>
</feature>
<dbReference type="InterPro" id="IPR044868">
    <property type="entry name" value="Rpn13/ADRM1_Pru"/>
</dbReference>
<evidence type="ECO:0000313" key="9">
    <source>
        <dbReference type="Proteomes" id="UP000266196"/>
    </source>
</evidence>
<feature type="compositionally biased region" description="Basic and acidic residues" evidence="6">
    <location>
        <begin position="875"/>
        <end position="897"/>
    </location>
</feature>
<dbReference type="GO" id="GO:0005737">
    <property type="term" value="C:cytoplasm"/>
    <property type="evidence" value="ECO:0007669"/>
    <property type="project" value="UniProtKB-SubCell"/>
</dbReference>
<dbReference type="InterPro" id="IPR003903">
    <property type="entry name" value="UIM_dom"/>
</dbReference>
<dbReference type="AlphaFoldDB" id="A0A397F4Q5"/>